<sequence length="216" mass="24409">MKQPHFQPEIDKLTRKAEREEKIATINTKTCTIEQQQTNHNTQENREAEVIVETPAELAAAATTNIKPNRGSQQRYRGIVRHSRSSRKRQKINKFSPISSLQERAQQAQQAQQDREEEESACAANEQVDTTHASNQCTKRQTQTVGTNIESRKRTIFRSLNEEGSKENLAPNEVKCCSATEPPAARASAITTDTSTEINSQRHQQQQQTGSQRQLV</sequence>
<feature type="compositionally biased region" description="Basic and acidic residues" evidence="1">
    <location>
        <begin position="8"/>
        <end position="20"/>
    </location>
</feature>
<accession>A0A811VI38</accession>
<feature type="compositionally biased region" description="Low complexity" evidence="1">
    <location>
        <begin position="102"/>
        <end position="112"/>
    </location>
</feature>
<feature type="compositionally biased region" description="Low complexity" evidence="1">
    <location>
        <begin position="201"/>
        <end position="216"/>
    </location>
</feature>
<dbReference type="AlphaFoldDB" id="A0A811VI38"/>
<organism evidence="2 3">
    <name type="scientific">Ceratitis capitata</name>
    <name type="common">Mediterranean fruit fly</name>
    <name type="synonym">Tephritis capitata</name>
    <dbReference type="NCBI Taxonomy" id="7213"/>
    <lineage>
        <taxon>Eukaryota</taxon>
        <taxon>Metazoa</taxon>
        <taxon>Ecdysozoa</taxon>
        <taxon>Arthropoda</taxon>
        <taxon>Hexapoda</taxon>
        <taxon>Insecta</taxon>
        <taxon>Pterygota</taxon>
        <taxon>Neoptera</taxon>
        <taxon>Endopterygota</taxon>
        <taxon>Diptera</taxon>
        <taxon>Brachycera</taxon>
        <taxon>Muscomorpha</taxon>
        <taxon>Tephritoidea</taxon>
        <taxon>Tephritidae</taxon>
        <taxon>Ceratitis</taxon>
        <taxon>Ceratitis</taxon>
    </lineage>
</organism>
<name>A0A811VI38_CERCA</name>
<evidence type="ECO:0000313" key="3">
    <source>
        <dbReference type="Proteomes" id="UP000606786"/>
    </source>
</evidence>
<evidence type="ECO:0000256" key="1">
    <source>
        <dbReference type="SAM" id="MobiDB-lite"/>
    </source>
</evidence>
<keyword evidence="3" id="KW-1185">Reference proteome</keyword>
<gene>
    <name evidence="2" type="ORF">CCAP1982_LOCUS22871</name>
</gene>
<feature type="compositionally biased region" description="Basic residues" evidence="1">
    <location>
        <begin position="78"/>
        <end position="92"/>
    </location>
</feature>
<feature type="region of interest" description="Disordered" evidence="1">
    <location>
        <begin position="181"/>
        <end position="216"/>
    </location>
</feature>
<protein>
    <submittedName>
        <fullName evidence="2">(Mediterranean fruit fly) hypothetical protein</fullName>
    </submittedName>
</protein>
<feature type="region of interest" description="Disordered" evidence="1">
    <location>
        <begin position="62"/>
        <end position="150"/>
    </location>
</feature>
<comment type="caution">
    <text evidence="2">The sequence shown here is derived from an EMBL/GenBank/DDBJ whole genome shotgun (WGS) entry which is preliminary data.</text>
</comment>
<feature type="compositionally biased region" description="Polar residues" evidence="1">
    <location>
        <begin position="65"/>
        <end position="75"/>
    </location>
</feature>
<feature type="compositionally biased region" description="Polar residues" evidence="1">
    <location>
        <begin position="127"/>
        <end position="149"/>
    </location>
</feature>
<feature type="compositionally biased region" description="Polar residues" evidence="1">
    <location>
        <begin position="189"/>
        <end position="199"/>
    </location>
</feature>
<dbReference type="EMBL" id="CAJHJT010000056">
    <property type="protein sequence ID" value="CAD7014907.1"/>
    <property type="molecule type" value="Genomic_DNA"/>
</dbReference>
<proteinExistence type="predicted"/>
<dbReference type="Proteomes" id="UP000606786">
    <property type="component" value="Unassembled WGS sequence"/>
</dbReference>
<reference evidence="2" key="1">
    <citation type="submission" date="2020-11" db="EMBL/GenBank/DDBJ databases">
        <authorList>
            <person name="Whitehead M."/>
        </authorList>
    </citation>
    <scope>NUCLEOTIDE SEQUENCE</scope>
    <source>
        <strain evidence="2">EGII</strain>
    </source>
</reference>
<feature type="region of interest" description="Disordered" evidence="1">
    <location>
        <begin position="1"/>
        <end position="20"/>
    </location>
</feature>
<evidence type="ECO:0000313" key="2">
    <source>
        <dbReference type="EMBL" id="CAD7014907.1"/>
    </source>
</evidence>